<evidence type="ECO:0000256" key="11">
    <source>
        <dbReference type="HAMAP-Rule" id="MF_01844"/>
    </source>
</evidence>
<evidence type="ECO:0000256" key="9">
    <source>
        <dbReference type="ARBA" id="ARBA00023136"/>
    </source>
</evidence>
<name>A0A1I2JWT9_9ACTN</name>
<dbReference type="RefSeq" id="WP_093716446.1">
    <property type="nucleotide sequence ID" value="NZ_FONG01000020.1"/>
</dbReference>
<feature type="transmembrane region" description="Helical" evidence="11">
    <location>
        <begin position="347"/>
        <end position="367"/>
    </location>
</feature>
<dbReference type="HAMAP" id="MF_01844">
    <property type="entry name" value="NhaA"/>
    <property type="match status" value="1"/>
</dbReference>
<dbReference type="PANTHER" id="PTHR30341:SF0">
    <property type="entry name" value="NA(+)_H(+) ANTIPORTER NHAA"/>
    <property type="match status" value="1"/>
</dbReference>
<evidence type="ECO:0000256" key="3">
    <source>
        <dbReference type="ARBA" id="ARBA00022449"/>
    </source>
</evidence>
<dbReference type="OrthoDB" id="117402at2"/>
<evidence type="ECO:0000256" key="5">
    <source>
        <dbReference type="ARBA" id="ARBA00022692"/>
    </source>
</evidence>
<evidence type="ECO:0000256" key="10">
    <source>
        <dbReference type="ARBA" id="ARBA00023201"/>
    </source>
</evidence>
<keyword evidence="2 11" id="KW-0813">Transport</keyword>
<dbReference type="Proteomes" id="UP000199323">
    <property type="component" value="Unassembled WGS sequence"/>
</dbReference>
<gene>
    <name evidence="11" type="primary">nhaA</name>
    <name evidence="12" type="ORF">SAMN05216251_120104</name>
</gene>
<keyword evidence="5 11" id="KW-0812">Transmembrane</keyword>
<evidence type="ECO:0000313" key="12">
    <source>
        <dbReference type="EMBL" id="SFF59305.1"/>
    </source>
</evidence>
<dbReference type="EMBL" id="FONG01000020">
    <property type="protein sequence ID" value="SFF59305.1"/>
    <property type="molecule type" value="Genomic_DNA"/>
</dbReference>
<comment type="similarity">
    <text evidence="11">Belongs to the NhaA Na(+)/H(+) (TC 2.A.33) antiporter family.</text>
</comment>
<evidence type="ECO:0000256" key="1">
    <source>
        <dbReference type="ARBA" id="ARBA00004429"/>
    </source>
</evidence>
<dbReference type="InterPro" id="IPR023171">
    <property type="entry name" value="Na/H_antiporter_dom_sf"/>
</dbReference>
<keyword evidence="7 11" id="KW-0915">Sodium</keyword>
<evidence type="ECO:0000256" key="6">
    <source>
        <dbReference type="ARBA" id="ARBA00022989"/>
    </source>
</evidence>
<feature type="transmembrane region" description="Helical" evidence="11">
    <location>
        <begin position="227"/>
        <end position="244"/>
    </location>
</feature>
<dbReference type="GO" id="GO:0005886">
    <property type="term" value="C:plasma membrane"/>
    <property type="evidence" value="ECO:0007669"/>
    <property type="project" value="UniProtKB-SubCell"/>
</dbReference>
<evidence type="ECO:0000256" key="4">
    <source>
        <dbReference type="ARBA" id="ARBA00022475"/>
    </source>
</evidence>
<feature type="transmembrane region" description="Helical" evidence="11">
    <location>
        <begin position="36"/>
        <end position="53"/>
    </location>
</feature>
<comment type="catalytic activity">
    <reaction evidence="11">
        <text>Na(+)(in) + 2 H(+)(out) = Na(+)(out) + 2 H(+)(in)</text>
        <dbReference type="Rhea" id="RHEA:29251"/>
        <dbReference type="ChEBI" id="CHEBI:15378"/>
        <dbReference type="ChEBI" id="CHEBI:29101"/>
    </reaction>
</comment>
<reference evidence="12 13" key="1">
    <citation type="submission" date="2016-10" db="EMBL/GenBank/DDBJ databases">
        <authorList>
            <person name="de Groot N.N."/>
        </authorList>
    </citation>
    <scope>NUCLEOTIDE SEQUENCE [LARGE SCALE GENOMIC DNA]</scope>
    <source>
        <strain evidence="12 13">CGMCC 4.3510</strain>
    </source>
</reference>
<comment type="subcellular location">
    <subcellularLocation>
        <location evidence="1">Cell inner membrane</location>
        <topology evidence="1">Multi-pass membrane protein</topology>
    </subcellularLocation>
    <subcellularLocation>
        <location evidence="11">Cell membrane</location>
        <topology evidence="11">Multi-pass membrane protein</topology>
    </subcellularLocation>
</comment>
<keyword evidence="9 11" id="KW-0472">Membrane</keyword>
<feature type="transmembrane region" description="Helical" evidence="11">
    <location>
        <begin position="178"/>
        <end position="197"/>
    </location>
</feature>
<keyword evidence="4 11" id="KW-1003">Cell membrane</keyword>
<keyword evidence="8 11" id="KW-0406">Ion transport</keyword>
<dbReference type="STRING" id="380248.SAMN05216251_120104"/>
<comment type="function">
    <text evidence="11">Na(+)/H(+) antiporter that extrudes sodium in exchange for external protons.</text>
</comment>
<keyword evidence="6 11" id="KW-1133">Transmembrane helix</keyword>
<protein>
    <recommendedName>
        <fullName evidence="11">Na(+)/H(+) antiporter NhaA</fullName>
    </recommendedName>
    <alternativeName>
        <fullName evidence="11">Sodium/proton antiporter NhaA</fullName>
    </alternativeName>
</protein>
<evidence type="ECO:0000256" key="7">
    <source>
        <dbReference type="ARBA" id="ARBA00023053"/>
    </source>
</evidence>
<sequence length="429" mass="44886">MAASPPPSQRRSGLRLFARLDRAGARALAVALRGETVGGLLLLAGAVVALVWANSPWKSGYASFTDVTFGPRGLDLHLSVRQWASDGLLAVFFFVTGLELKREFVAGDLRSPRRAALPILAAVGGMIGPVIVYLLVNTTMRGGTPDGWAVPMATDIAFAVAVLAVVSTHLPSGLRSFLLTLAVVDDLLSVLVIAVVFAGHISLWPLLGSFAAVAVFGLLARRGVTRWWILGPLGVGAWALMHASGVHATIAGVLLGFAVPALSGPGGRTSLAERFEYRWRPVSAGFVVPLFSLVSAGVSLSGGLGPTLRDPVGLGVGLGLVVGKLIGVFGSTYLLARFTRATLDAGLSWWDVLGISLLAGVGFTVSMLVGELSFTPGTPRENHVKTAILLGSLTSALLATTVLRWRDRLYRRLAATATVTRGAQVEATE</sequence>
<keyword evidence="13" id="KW-1185">Reference proteome</keyword>
<proteinExistence type="inferred from homology"/>
<keyword evidence="3 11" id="KW-0050">Antiport</keyword>
<dbReference type="Pfam" id="PF06965">
    <property type="entry name" value="Na_H_antiport_1"/>
    <property type="match status" value="1"/>
</dbReference>
<evidence type="ECO:0000313" key="13">
    <source>
        <dbReference type="Proteomes" id="UP000199323"/>
    </source>
</evidence>
<dbReference type="AlphaFoldDB" id="A0A1I2JWT9"/>
<feature type="transmembrane region" description="Helical" evidence="11">
    <location>
        <begin position="203"/>
        <end position="220"/>
    </location>
</feature>
<accession>A0A1I2JWT9</accession>
<feature type="transmembrane region" description="Helical" evidence="11">
    <location>
        <begin position="115"/>
        <end position="136"/>
    </location>
</feature>
<dbReference type="Gene3D" id="1.20.1530.10">
    <property type="entry name" value="Na+/H+ antiporter like domain"/>
    <property type="match status" value="1"/>
</dbReference>
<dbReference type="InterPro" id="IPR004670">
    <property type="entry name" value="NhaA"/>
</dbReference>
<dbReference type="GO" id="GO:0006885">
    <property type="term" value="P:regulation of pH"/>
    <property type="evidence" value="ECO:0007669"/>
    <property type="project" value="UniProtKB-UniRule"/>
</dbReference>
<organism evidence="12 13">
    <name type="scientific">Actinacidiphila alni</name>
    <dbReference type="NCBI Taxonomy" id="380248"/>
    <lineage>
        <taxon>Bacteria</taxon>
        <taxon>Bacillati</taxon>
        <taxon>Actinomycetota</taxon>
        <taxon>Actinomycetes</taxon>
        <taxon>Kitasatosporales</taxon>
        <taxon>Streptomycetaceae</taxon>
        <taxon>Actinacidiphila</taxon>
    </lineage>
</organism>
<evidence type="ECO:0000256" key="8">
    <source>
        <dbReference type="ARBA" id="ARBA00023065"/>
    </source>
</evidence>
<feature type="transmembrane region" description="Helical" evidence="11">
    <location>
        <begin position="148"/>
        <end position="166"/>
    </location>
</feature>
<dbReference type="NCBIfam" id="TIGR00773">
    <property type="entry name" value="NhaA"/>
    <property type="match status" value="1"/>
</dbReference>
<feature type="transmembrane region" description="Helical" evidence="11">
    <location>
        <begin position="312"/>
        <end position="335"/>
    </location>
</feature>
<feature type="transmembrane region" description="Helical" evidence="11">
    <location>
        <begin position="387"/>
        <end position="405"/>
    </location>
</feature>
<feature type="transmembrane region" description="Helical" evidence="11">
    <location>
        <begin position="279"/>
        <end position="300"/>
    </location>
</feature>
<evidence type="ECO:0000256" key="2">
    <source>
        <dbReference type="ARBA" id="ARBA00022448"/>
    </source>
</evidence>
<feature type="transmembrane region" description="Helical" evidence="11">
    <location>
        <begin position="250"/>
        <end position="267"/>
    </location>
</feature>
<dbReference type="PANTHER" id="PTHR30341">
    <property type="entry name" value="SODIUM ION/PROTON ANTIPORTER NHAA-RELATED"/>
    <property type="match status" value="1"/>
</dbReference>
<dbReference type="GO" id="GO:0015385">
    <property type="term" value="F:sodium:proton antiporter activity"/>
    <property type="evidence" value="ECO:0007669"/>
    <property type="project" value="UniProtKB-UniRule"/>
</dbReference>
<keyword evidence="10 11" id="KW-0739">Sodium transport</keyword>